<keyword evidence="4" id="KW-1185">Reference proteome</keyword>
<evidence type="ECO:0000313" key="3">
    <source>
        <dbReference type="EMBL" id="QEX15677.1"/>
    </source>
</evidence>
<gene>
    <name evidence="3" type="ORF">FRZ44_09640</name>
</gene>
<dbReference type="InterPro" id="IPR018968">
    <property type="entry name" value="Phasin"/>
</dbReference>
<accession>A0A5J6MF61</accession>
<dbReference type="Pfam" id="PF09361">
    <property type="entry name" value="Phasin_2"/>
    <property type="match status" value="1"/>
</dbReference>
<dbReference type="NCBIfam" id="TIGR01841">
    <property type="entry name" value="phasin"/>
    <property type="match status" value="1"/>
</dbReference>
<dbReference type="Proteomes" id="UP000326202">
    <property type="component" value="Chromosome"/>
</dbReference>
<keyword evidence="1" id="KW-0175">Coiled coil</keyword>
<evidence type="ECO:0000256" key="1">
    <source>
        <dbReference type="SAM" id="Coils"/>
    </source>
</evidence>
<dbReference type="RefSeq" id="WP_191908421.1">
    <property type="nucleotide sequence ID" value="NZ_CP042906.1"/>
</dbReference>
<evidence type="ECO:0000259" key="2">
    <source>
        <dbReference type="Pfam" id="PF09361"/>
    </source>
</evidence>
<dbReference type="KEGG" id="htq:FRZ44_09640"/>
<dbReference type="InterPro" id="IPR010127">
    <property type="entry name" value="Phasin_subfam-1"/>
</dbReference>
<organism evidence="3 4">
    <name type="scientific">Hypericibacter terrae</name>
    <dbReference type="NCBI Taxonomy" id="2602015"/>
    <lineage>
        <taxon>Bacteria</taxon>
        <taxon>Pseudomonadati</taxon>
        <taxon>Pseudomonadota</taxon>
        <taxon>Alphaproteobacteria</taxon>
        <taxon>Rhodospirillales</taxon>
        <taxon>Dongiaceae</taxon>
        <taxon>Hypericibacter</taxon>
    </lineage>
</organism>
<name>A0A5J6MF61_9PROT</name>
<feature type="domain" description="Phasin" evidence="2">
    <location>
        <begin position="50"/>
        <end position="146"/>
    </location>
</feature>
<reference evidence="3 4" key="1">
    <citation type="submission" date="2019-08" db="EMBL/GenBank/DDBJ databases">
        <title>Hyperibacter terrae gen. nov., sp. nov. and Hyperibacter viscosus sp. nov., two new members in the family Rhodospirillaceae isolated from the rhizosphere of Hypericum perforatum.</title>
        <authorList>
            <person name="Noviana Z."/>
        </authorList>
    </citation>
    <scope>NUCLEOTIDE SEQUENCE [LARGE SCALE GENOMIC DNA]</scope>
    <source>
        <strain evidence="3 4">R5913</strain>
    </source>
</reference>
<proteinExistence type="predicted"/>
<dbReference type="AlphaFoldDB" id="A0A5J6MF61"/>
<sequence length="169" mass="18973">MAKAQNTVFDYEFPKLPDFTQLQQDYSRYFGDFSKMFTNGKFPGFDIEAAMTFQRKNIEALTQVNQAALESVQSLAKRQSEIAREAVETYSKFAKEIGAVSVEDRFAKQAQAAKEIFEQAVTNLNELREIAQKSQDKVATLISKRVSDNLDEVKSALQPKTVSNGAAKN</sequence>
<evidence type="ECO:0000313" key="4">
    <source>
        <dbReference type="Proteomes" id="UP000326202"/>
    </source>
</evidence>
<protein>
    <submittedName>
        <fullName evidence="3">Phasin family protein</fullName>
    </submittedName>
</protein>
<feature type="coiled-coil region" evidence="1">
    <location>
        <begin position="107"/>
        <end position="144"/>
    </location>
</feature>
<dbReference type="EMBL" id="CP042906">
    <property type="protein sequence ID" value="QEX15677.1"/>
    <property type="molecule type" value="Genomic_DNA"/>
</dbReference>